<gene>
    <name evidence="7" type="ORF">B5F32_05155</name>
</gene>
<evidence type="ECO:0000256" key="5">
    <source>
        <dbReference type="SAM" id="Phobius"/>
    </source>
</evidence>
<dbReference type="GO" id="GO:0000271">
    <property type="term" value="P:polysaccharide biosynthetic process"/>
    <property type="evidence" value="ECO:0007669"/>
    <property type="project" value="InterPro"/>
</dbReference>
<accession>A0A1Y4ILJ5</accession>
<evidence type="ECO:0000313" key="7">
    <source>
        <dbReference type="EMBL" id="OUP21197.1"/>
    </source>
</evidence>
<dbReference type="SUPFAM" id="SSF51735">
    <property type="entry name" value="NAD(P)-binding Rossmann-fold domains"/>
    <property type="match status" value="1"/>
</dbReference>
<name>A0A1Y4ILJ5_PARDI</name>
<dbReference type="PANTHER" id="PTHR43491:SF2">
    <property type="entry name" value="UDP-N-ACETYL-D-MANNOSAMINE DEHYDROGENASE"/>
    <property type="match status" value="1"/>
</dbReference>
<dbReference type="Gene3D" id="3.40.50.720">
    <property type="entry name" value="NAD(P)-binding Rossmann-like Domain"/>
    <property type="match status" value="2"/>
</dbReference>
<dbReference type="AlphaFoldDB" id="A0A1Y4ILJ5"/>
<proteinExistence type="inferred from homology"/>
<dbReference type="SUPFAM" id="SSF52413">
    <property type="entry name" value="UDP-glucose/GDP-mannose dehydrogenase C-terminal domain"/>
    <property type="match status" value="1"/>
</dbReference>
<reference evidence="8" key="1">
    <citation type="submission" date="2017-04" db="EMBL/GenBank/DDBJ databases">
        <title>Function of individual gut microbiota members based on whole genome sequencing of pure cultures obtained from chicken caecum.</title>
        <authorList>
            <person name="Medvecky M."/>
            <person name="Cejkova D."/>
            <person name="Polansky O."/>
            <person name="Karasova D."/>
            <person name="Kubasova T."/>
            <person name="Cizek A."/>
            <person name="Rychlik I."/>
        </authorList>
    </citation>
    <scope>NUCLEOTIDE SEQUENCE [LARGE SCALE GENOMIC DNA]</scope>
    <source>
        <strain evidence="8">An199</strain>
    </source>
</reference>
<protein>
    <submittedName>
        <fullName evidence="7">UDP-N-acetyl-D-galactosamine dehydrogenase</fullName>
    </submittedName>
</protein>
<dbReference type="PIRSF" id="PIRSF000124">
    <property type="entry name" value="UDPglc_GDPman_dh"/>
    <property type="match status" value="1"/>
</dbReference>
<dbReference type="Proteomes" id="UP000195950">
    <property type="component" value="Unassembled WGS sequence"/>
</dbReference>
<dbReference type="InterPro" id="IPR036291">
    <property type="entry name" value="NAD(P)-bd_dom_sf"/>
</dbReference>
<evidence type="ECO:0000256" key="4">
    <source>
        <dbReference type="PIRNR" id="PIRNR000124"/>
    </source>
</evidence>
<sequence length="432" mass="47911">MYTKLLDKQTKLALIGLGYVGLPIAMEFAKHVSVIGFDINKDRLDKLRNGIDPCGELSSEIFEHKDITFTSSIEKLREASFYVIAVPTPIDSHNEPDLSPLLGATRTVGKVLKRGDYVVYESTVYPGCTEEDCIPILEEVSGLRVGEDFKVGYSPERINPGDKVHTLVNTVKIVSGCDAEALETISEVYKLVVQAGLHRAPSIKVAEAAKIIENTQRDVNIALMNELSIIFDRMGVNTFDVLKAAGTKWNFLPFSPGLVGGHCIGVDPYYLVHKAKELQYHTKMINSGRYVNDSMGRYIGKKVVKKIISQGKNILGAHVLVMGMTFKENVSDIRNSKVADIINEFKDFGAEVDVMDPFASPSEVLREYGIRLVEKPGKPGKKYDAVVVAVAHTTYLKLDESYFMSITNEHAVLADVKGVYRGSIHQMIYWSL</sequence>
<comment type="caution">
    <text evidence="7">The sequence shown here is derived from an EMBL/GenBank/DDBJ whole genome shotgun (WGS) entry which is preliminary data.</text>
</comment>
<dbReference type="InterPro" id="IPR001732">
    <property type="entry name" value="UDP-Glc/GDP-Man_DH_N"/>
</dbReference>
<keyword evidence="2" id="KW-0560">Oxidoreductase</keyword>
<evidence type="ECO:0000313" key="8">
    <source>
        <dbReference type="Proteomes" id="UP000195950"/>
    </source>
</evidence>
<feature type="transmembrane region" description="Helical" evidence="5">
    <location>
        <begin position="12"/>
        <end position="29"/>
    </location>
</feature>
<evidence type="ECO:0000259" key="6">
    <source>
        <dbReference type="SMART" id="SM00984"/>
    </source>
</evidence>
<dbReference type="NCBIfam" id="TIGR03026">
    <property type="entry name" value="NDP-sugDHase"/>
    <property type="match status" value="1"/>
</dbReference>
<keyword evidence="5" id="KW-0812">Transmembrane</keyword>
<comment type="similarity">
    <text evidence="1 4">Belongs to the UDP-glucose/GDP-mannose dehydrogenase family.</text>
</comment>
<dbReference type="Pfam" id="PF03720">
    <property type="entry name" value="UDPG_MGDP_dh_C"/>
    <property type="match status" value="1"/>
</dbReference>
<dbReference type="InterPro" id="IPR008927">
    <property type="entry name" value="6-PGluconate_DH-like_C_sf"/>
</dbReference>
<feature type="domain" description="UDP-glucose/GDP-mannose dehydrogenase C-terminal" evidence="6">
    <location>
        <begin position="320"/>
        <end position="422"/>
    </location>
</feature>
<dbReference type="GO" id="GO:0016628">
    <property type="term" value="F:oxidoreductase activity, acting on the CH-CH group of donors, NAD or NADP as acceptor"/>
    <property type="evidence" value="ECO:0007669"/>
    <property type="project" value="InterPro"/>
</dbReference>
<dbReference type="RefSeq" id="WP_087342899.1">
    <property type="nucleotide sequence ID" value="NZ_NFJX01000003.1"/>
</dbReference>
<evidence type="ECO:0000256" key="2">
    <source>
        <dbReference type="ARBA" id="ARBA00023002"/>
    </source>
</evidence>
<dbReference type="InterPro" id="IPR036220">
    <property type="entry name" value="UDP-Glc/GDP-Man_DH_C_sf"/>
</dbReference>
<dbReference type="GO" id="GO:0016616">
    <property type="term" value="F:oxidoreductase activity, acting on the CH-OH group of donors, NAD or NADP as acceptor"/>
    <property type="evidence" value="ECO:0007669"/>
    <property type="project" value="InterPro"/>
</dbReference>
<keyword evidence="3" id="KW-0520">NAD</keyword>
<dbReference type="PIRSF" id="PIRSF500136">
    <property type="entry name" value="UDP_ManNAc_DH"/>
    <property type="match status" value="1"/>
</dbReference>
<keyword evidence="5" id="KW-1133">Transmembrane helix</keyword>
<dbReference type="PANTHER" id="PTHR43491">
    <property type="entry name" value="UDP-N-ACETYL-D-MANNOSAMINE DEHYDROGENASE"/>
    <property type="match status" value="1"/>
</dbReference>
<keyword evidence="5" id="KW-0472">Membrane</keyword>
<dbReference type="InterPro" id="IPR017476">
    <property type="entry name" value="UDP-Glc/GDP-Man"/>
</dbReference>
<evidence type="ECO:0000256" key="1">
    <source>
        <dbReference type="ARBA" id="ARBA00006601"/>
    </source>
</evidence>
<dbReference type="InterPro" id="IPR014026">
    <property type="entry name" value="UDP-Glc/GDP-Man_DH_dimer"/>
</dbReference>
<dbReference type="InterPro" id="IPR014027">
    <property type="entry name" value="UDP-Glc/GDP-Man_DH_C"/>
</dbReference>
<dbReference type="EMBL" id="NFJX01000003">
    <property type="protein sequence ID" value="OUP21197.1"/>
    <property type="molecule type" value="Genomic_DNA"/>
</dbReference>
<evidence type="ECO:0000256" key="3">
    <source>
        <dbReference type="ARBA" id="ARBA00023027"/>
    </source>
</evidence>
<dbReference type="SUPFAM" id="SSF48179">
    <property type="entry name" value="6-phosphogluconate dehydrogenase C-terminal domain-like"/>
    <property type="match status" value="1"/>
</dbReference>
<dbReference type="Pfam" id="PF00984">
    <property type="entry name" value="UDPG_MGDP_dh"/>
    <property type="match status" value="1"/>
</dbReference>
<organism evidence="7 8">
    <name type="scientific">Parabacteroides distasonis</name>
    <dbReference type="NCBI Taxonomy" id="823"/>
    <lineage>
        <taxon>Bacteria</taxon>
        <taxon>Pseudomonadati</taxon>
        <taxon>Bacteroidota</taxon>
        <taxon>Bacteroidia</taxon>
        <taxon>Bacteroidales</taxon>
        <taxon>Tannerellaceae</taxon>
        <taxon>Parabacteroides</taxon>
    </lineage>
</organism>
<dbReference type="GO" id="GO:0051287">
    <property type="term" value="F:NAD binding"/>
    <property type="evidence" value="ECO:0007669"/>
    <property type="project" value="InterPro"/>
</dbReference>
<dbReference type="InterPro" id="IPR028359">
    <property type="entry name" value="UDP_ManNAc/GlcNAc_DH"/>
</dbReference>
<dbReference type="Pfam" id="PF03721">
    <property type="entry name" value="UDPG_MGDP_dh_N"/>
    <property type="match status" value="1"/>
</dbReference>
<dbReference type="SMART" id="SM00984">
    <property type="entry name" value="UDPG_MGDP_dh_C"/>
    <property type="match status" value="1"/>
</dbReference>